<dbReference type="GO" id="GO:0045490">
    <property type="term" value="P:pectin catabolic process"/>
    <property type="evidence" value="ECO:0007669"/>
    <property type="project" value="UniProtKB-UniRule"/>
</dbReference>
<dbReference type="GO" id="GO:0030599">
    <property type="term" value="F:pectinesterase activity"/>
    <property type="evidence" value="ECO:0007669"/>
    <property type="project" value="UniProtKB-UniRule"/>
</dbReference>
<dbReference type="InterPro" id="IPR000070">
    <property type="entry name" value="Pectinesterase_cat"/>
</dbReference>
<evidence type="ECO:0000256" key="8">
    <source>
        <dbReference type="ARBA" id="ARBA00057335"/>
    </source>
</evidence>
<evidence type="ECO:0000256" key="9">
    <source>
        <dbReference type="PROSITE-ProRule" id="PRU10040"/>
    </source>
</evidence>
<dbReference type="PROSITE" id="PS00503">
    <property type="entry name" value="PECTINESTERASE_2"/>
    <property type="match status" value="1"/>
</dbReference>
<keyword evidence="6" id="KW-0325">Glycoprotein</keyword>
<dbReference type="InterPro" id="IPR011050">
    <property type="entry name" value="Pectin_lyase_fold/virulence"/>
</dbReference>
<dbReference type="Gene3D" id="2.160.20.10">
    <property type="entry name" value="Single-stranded right-handed beta-helix, Pectin lyase-like"/>
    <property type="match status" value="1"/>
</dbReference>
<feature type="domain" description="Pectinesterase catalytic" evidence="11">
    <location>
        <begin position="38"/>
        <end position="336"/>
    </location>
</feature>
<dbReference type="FunFam" id="2.160.20.10:FF:000013">
    <property type="entry name" value="Pectinesterase"/>
    <property type="match status" value="1"/>
</dbReference>
<dbReference type="STRING" id="4615.A0A199VX68"/>
<evidence type="ECO:0000256" key="7">
    <source>
        <dbReference type="ARBA" id="ARBA00047928"/>
    </source>
</evidence>
<dbReference type="InterPro" id="IPR033131">
    <property type="entry name" value="Pectinesterase_Asp_AS"/>
</dbReference>
<dbReference type="PANTHER" id="PTHR31321:SF131">
    <property type="entry name" value="OS07G0655600 PROTEIN"/>
    <property type="match status" value="1"/>
</dbReference>
<evidence type="ECO:0000256" key="10">
    <source>
        <dbReference type="RuleBase" id="RU000589"/>
    </source>
</evidence>
<dbReference type="InterPro" id="IPR012334">
    <property type="entry name" value="Pectin_lyas_fold"/>
</dbReference>
<dbReference type="EC" id="3.1.1.11" evidence="3 10"/>
<evidence type="ECO:0000256" key="2">
    <source>
        <dbReference type="ARBA" id="ARBA00008891"/>
    </source>
</evidence>
<feature type="chain" id="PRO_5008444339" description="Pectinesterase" evidence="10">
    <location>
        <begin position="31"/>
        <end position="345"/>
    </location>
</feature>
<evidence type="ECO:0000256" key="3">
    <source>
        <dbReference type="ARBA" id="ARBA00013229"/>
    </source>
</evidence>
<feature type="active site" evidence="9">
    <location>
        <position position="203"/>
    </location>
</feature>
<evidence type="ECO:0000259" key="11">
    <source>
        <dbReference type="Pfam" id="PF01095"/>
    </source>
</evidence>
<protein>
    <recommendedName>
        <fullName evidence="3 10">Pectinesterase</fullName>
        <ecNumber evidence="3 10">3.1.1.11</ecNumber>
    </recommendedName>
</protein>
<comment type="similarity">
    <text evidence="2">Belongs to the pectinesterase family.</text>
</comment>
<name>A0A199VX68_ANACO</name>
<feature type="signal peptide" evidence="10">
    <location>
        <begin position="1"/>
        <end position="30"/>
    </location>
</feature>
<evidence type="ECO:0000313" key="13">
    <source>
        <dbReference type="Proteomes" id="UP000092600"/>
    </source>
</evidence>
<sequence length="345" mass="38001">MTSGVFFCLFFVFFFFFLTCDLLHISFTEGAATVEKTVVVDQGGLGNFKTIQEAINSIPDQNTQWIEINVKSGVYREKVSIPASKPYILLQGNGMGSTVIDWNGHSDNSSPPSNGSIAAFPLASTFDSATFTVLAENFVARDITFKNSYNINNDAAVAQAVAALVGGDKSAFYRCGFQGYQDTLCDFLGRHYFSSCWIEGAVDFIFGFAQSIYVSSSLWSTIQGPQPGWLTAHAKVNDTSEGGYVFKNCTLNGTGKSYLGRAWNQYATVVFYQTSMADVVVPSGWDPWHCATHESNMTFAESNCTGLGANRSQRVKWEKALDPKQLEYFVSNTFIDKEGWLAQQP</sequence>
<keyword evidence="10" id="KW-0732">Signal</keyword>
<comment type="function">
    <text evidence="8">Acts in the modification of cell walls via demethylesterification of cell wall pectin.</text>
</comment>
<keyword evidence="4 10" id="KW-0378">Hydrolase</keyword>
<organism evidence="12 13">
    <name type="scientific">Ananas comosus</name>
    <name type="common">Pineapple</name>
    <name type="synonym">Ananas ananas</name>
    <dbReference type="NCBI Taxonomy" id="4615"/>
    <lineage>
        <taxon>Eukaryota</taxon>
        <taxon>Viridiplantae</taxon>
        <taxon>Streptophyta</taxon>
        <taxon>Embryophyta</taxon>
        <taxon>Tracheophyta</taxon>
        <taxon>Spermatophyta</taxon>
        <taxon>Magnoliopsida</taxon>
        <taxon>Liliopsida</taxon>
        <taxon>Poales</taxon>
        <taxon>Bromeliaceae</taxon>
        <taxon>Bromelioideae</taxon>
        <taxon>Ananas</taxon>
    </lineage>
</organism>
<gene>
    <name evidence="12" type="ORF">ACMD2_18004</name>
</gene>
<evidence type="ECO:0000256" key="5">
    <source>
        <dbReference type="ARBA" id="ARBA00023085"/>
    </source>
</evidence>
<dbReference type="Proteomes" id="UP000092600">
    <property type="component" value="Unassembled WGS sequence"/>
</dbReference>
<dbReference type="PANTHER" id="PTHR31321">
    <property type="entry name" value="ACYL-COA THIOESTER HYDROLASE YBHC-RELATED"/>
    <property type="match status" value="1"/>
</dbReference>
<dbReference type="EMBL" id="LSRQ01000588">
    <property type="protein sequence ID" value="OAY81837.1"/>
    <property type="molecule type" value="Genomic_DNA"/>
</dbReference>
<comment type="catalytic activity">
    <reaction evidence="7 10">
        <text>[(1-&gt;4)-alpha-D-galacturonosyl methyl ester](n) + n H2O = [(1-&gt;4)-alpha-D-galacturonosyl](n) + n methanol + n H(+)</text>
        <dbReference type="Rhea" id="RHEA:22380"/>
        <dbReference type="Rhea" id="RHEA-COMP:14570"/>
        <dbReference type="Rhea" id="RHEA-COMP:14573"/>
        <dbReference type="ChEBI" id="CHEBI:15377"/>
        <dbReference type="ChEBI" id="CHEBI:15378"/>
        <dbReference type="ChEBI" id="CHEBI:17790"/>
        <dbReference type="ChEBI" id="CHEBI:140522"/>
        <dbReference type="ChEBI" id="CHEBI:140523"/>
        <dbReference type="EC" id="3.1.1.11"/>
    </reaction>
</comment>
<dbReference type="AlphaFoldDB" id="A0A199VX68"/>
<dbReference type="SUPFAM" id="SSF51126">
    <property type="entry name" value="Pectin lyase-like"/>
    <property type="match status" value="1"/>
</dbReference>
<accession>A0A199VX68</accession>
<dbReference type="GO" id="GO:0042545">
    <property type="term" value="P:cell wall modification"/>
    <property type="evidence" value="ECO:0007669"/>
    <property type="project" value="UniProtKB-UniRule"/>
</dbReference>
<dbReference type="Pfam" id="PF01095">
    <property type="entry name" value="Pectinesterase"/>
    <property type="match status" value="1"/>
</dbReference>
<dbReference type="UniPathway" id="UPA00545">
    <property type="reaction ID" value="UER00823"/>
</dbReference>
<evidence type="ECO:0000256" key="1">
    <source>
        <dbReference type="ARBA" id="ARBA00005184"/>
    </source>
</evidence>
<keyword evidence="5 10" id="KW-0063">Aspartyl esterase</keyword>
<evidence type="ECO:0000256" key="6">
    <source>
        <dbReference type="ARBA" id="ARBA00023180"/>
    </source>
</evidence>
<comment type="caution">
    <text evidence="12">The sequence shown here is derived from an EMBL/GenBank/DDBJ whole genome shotgun (WGS) entry which is preliminary data.</text>
</comment>
<reference evidence="12 13" key="1">
    <citation type="journal article" date="2016" name="DNA Res.">
        <title>The draft genome of MD-2 pineapple using hybrid error correction of long reads.</title>
        <authorList>
            <person name="Redwan R.M."/>
            <person name="Saidin A."/>
            <person name="Kumar S.V."/>
        </authorList>
    </citation>
    <scope>NUCLEOTIDE SEQUENCE [LARGE SCALE GENOMIC DNA]</scope>
    <source>
        <strain evidence="13">cv. MD2</strain>
        <tissue evidence="12">Leaf</tissue>
    </source>
</reference>
<comment type="pathway">
    <text evidence="1 10">Glycan metabolism; pectin degradation; 2-dehydro-3-deoxy-D-gluconate from pectin: step 1/5.</text>
</comment>
<evidence type="ECO:0000313" key="12">
    <source>
        <dbReference type="EMBL" id="OAY81837.1"/>
    </source>
</evidence>
<evidence type="ECO:0000256" key="4">
    <source>
        <dbReference type="ARBA" id="ARBA00022801"/>
    </source>
</evidence>
<proteinExistence type="inferred from homology"/>